<evidence type="ECO:0000313" key="6">
    <source>
        <dbReference type="EMBL" id="QKE90422.1"/>
    </source>
</evidence>
<dbReference type="GO" id="GO:0003700">
    <property type="term" value="F:DNA-binding transcription factor activity"/>
    <property type="evidence" value="ECO:0007669"/>
    <property type="project" value="InterPro"/>
</dbReference>
<dbReference type="Pfam" id="PF03466">
    <property type="entry name" value="LysR_substrate"/>
    <property type="match status" value="1"/>
</dbReference>
<dbReference type="PROSITE" id="PS50931">
    <property type="entry name" value="HTH_LYSR"/>
    <property type="match status" value="1"/>
</dbReference>
<evidence type="ECO:0000259" key="5">
    <source>
        <dbReference type="PROSITE" id="PS50931"/>
    </source>
</evidence>
<organism evidence="6 7">
    <name type="scientific">Lichenicola cladoniae</name>
    <dbReference type="NCBI Taxonomy" id="1484109"/>
    <lineage>
        <taxon>Bacteria</taxon>
        <taxon>Pseudomonadati</taxon>
        <taxon>Pseudomonadota</taxon>
        <taxon>Alphaproteobacteria</taxon>
        <taxon>Acetobacterales</taxon>
        <taxon>Acetobacteraceae</taxon>
        <taxon>Lichenicola</taxon>
    </lineage>
</organism>
<proteinExistence type="inferred from homology"/>
<protein>
    <submittedName>
        <fullName evidence="6">LysR family transcriptional regulator</fullName>
    </submittedName>
</protein>
<keyword evidence="7" id="KW-1185">Reference proteome</keyword>
<accession>A0A6M8HPZ2</accession>
<evidence type="ECO:0000256" key="3">
    <source>
        <dbReference type="ARBA" id="ARBA00023125"/>
    </source>
</evidence>
<gene>
    <name evidence="6" type="ORF">HN018_10595</name>
</gene>
<dbReference type="InterPro" id="IPR036388">
    <property type="entry name" value="WH-like_DNA-bd_sf"/>
</dbReference>
<dbReference type="InterPro" id="IPR005119">
    <property type="entry name" value="LysR_subst-bd"/>
</dbReference>
<dbReference type="Pfam" id="PF00126">
    <property type="entry name" value="HTH_1"/>
    <property type="match status" value="1"/>
</dbReference>
<evidence type="ECO:0000313" key="7">
    <source>
        <dbReference type="Proteomes" id="UP000500767"/>
    </source>
</evidence>
<dbReference type="PANTHER" id="PTHR30537">
    <property type="entry name" value="HTH-TYPE TRANSCRIPTIONAL REGULATOR"/>
    <property type="match status" value="1"/>
</dbReference>
<dbReference type="InterPro" id="IPR036390">
    <property type="entry name" value="WH_DNA-bd_sf"/>
</dbReference>
<dbReference type="Proteomes" id="UP000500767">
    <property type="component" value="Chromosome"/>
</dbReference>
<dbReference type="RefSeq" id="WP_171837273.1">
    <property type="nucleotide sequence ID" value="NZ_CP053708.1"/>
</dbReference>
<comment type="similarity">
    <text evidence="1">Belongs to the LysR transcriptional regulatory family.</text>
</comment>
<evidence type="ECO:0000256" key="1">
    <source>
        <dbReference type="ARBA" id="ARBA00009437"/>
    </source>
</evidence>
<dbReference type="PANTHER" id="PTHR30537:SF5">
    <property type="entry name" value="HTH-TYPE TRANSCRIPTIONAL ACTIVATOR TTDR-RELATED"/>
    <property type="match status" value="1"/>
</dbReference>
<evidence type="ECO:0000256" key="4">
    <source>
        <dbReference type="ARBA" id="ARBA00023163"/>
    </source>
</evidence>
<keyword evidence="4" id="KW-0804">Transcription</keyword>
<dbReference type="GO" id="GO:0006351">
    <property type="term" value="P:DNA-templated transcription"/>
    <property type="evidence" value="ECO:0007669"/>
    <property type="project" value="TreeGrafter"/>
</dbReference>
<name>A0A6M8HPZ2_9PROT</name>
<keyword evidence="3" id="KW-0238">DNA-binding</keyword>
<reference evidence="6 7" key="1">
    <citation type="journal article" date="2014" name="World J. Microbiol. Biotechnol.">
        <title>Biodiversity and physiological characteristics of Antarctic and Arctic lichens-associated bacteria.</title>
        <authorList>
            <person name="Lee Y.M."/>
            <person name="Kim E.H."/>
            <person name="Lee H.K."/>
            <person name="Hong S.G."/>
        </authorList>
    </citation>
    <scope>NUCLEOTIDE SEQUENCE [LARGE SCALE GENOMIC DNA]</scope>
    <source>
        <strain evidence="6 7">PAMC 26569</strain>
    </source>
</reference>
<dbReference type="AlphaFoldDB" id="A0A6M8HPZ2"/>
<keyword evidence="2" id="KW-0805">Transcription regulation</keyword>
<dbReference type="SUPFAM" id="SSF46785">
    <property type="entry name" value="Winged helix' DNA-binding domain"/>
    <property type="match status" value="1"/>
</dbReference>
<dbReference type="EMBL" id="CP053708">
    <property type="protein sequence ID" value="QKE90422.1"/>
    <property type="molecule type" value="Genomic_DNA"/>
</dbReference>
<dbReference type="Gene3D" id="1.10.10.10">
    <property type="entry name" value="Winged helix-like DNA-binding domain superfamily/Winged helix DNA-binding domain"/>
    <property type="match status" value="1"/>
</dbReference>
<dbReference type="Gene3D" id="3.40.190.290">
    <property type="match status" value="1"/>
</dbReference>
<dbReference type="InterPro" id="IPR058163">
    <property type="entry name" value="LysR-type_TF_proteobact-type"/>
</dbReference>
<dbReference type="KEGG" id="lck:HN018_10595"/>
<dbReference type="SUPFAM" id="SSF53850">
    <property type="entry name" value="Periplasmic binding protein-like II"/>
    <property type="match status" value="1"/>
</dbReference>
<dbReference type="InterPro" id="IPR000847">
    <property type="entry name" value="LysR_HTH_N"/>
</dbReference>
<sequence length="337" mass="36261">MDRLGAMQLFVGVVEQGSLAGASRKAGCSTATVTRAVALLEAQLGVRLLHRTARRLQLTEAGREQLATYRVVLSELTASGLIGGQRNQPATPVLQGHFGITAPELFGTLYAVPVIGDFIALHPGVRVRALLLNRLVNLVEEGIDVAVRLAWLPDSGLMAVNLGEVRRVVCAAPSYLARTGVPELPSDLGRHACIGIDDARERELWRFDRPAQSGRSGTGTAMSVGIQPVVSLNSAGAALDMALRGGGLYRGFSYQVARHLAEGRLVSVLDEYEPRPTPVHLVFHPIPARSTVLRAFIDFAAPRLRDALSAVEAEMETYAAAGTSRDRPHDDRSPDRR</sequence>
<dbReference type="GO" id="GO:0043565">
    <property type="term" value="F:sequence-specific DNA binding"/>
    <property type="evidence" value="ECO:0007669"/>
    <property type="project" value="TreeGrafter"/>
</dbReference>
<feature type="domain" description="HTH lysR-type" evidence="5">
    <location>
        <begin position="1"/>
        <end position="59"/>
    </location>
</feature>
<evidence type="ECO:0000256" key="2">
    <source>
        <dbReference type="ARBA" id="ARBA00023015"/>
    </source>
</evidence>